<dbReference type="InterPro" id="IPR013083">
    <property type="entry name" value="Znf_RING/FYVE/PHD"/>
</dbReference>
<dbReference type="PANTHER" id="PTHR46309">
    <property type="entry name" value="PHD FINGER PROTEIN 12"/>
    <property type="match status" value="1"/>
</dbReference>
<feature type="domain" description="N-acetyltransferase" evidence="8">
    <location>
        <begin position="406"/>
        <end position="558"/>
    </location>
</feature>
<name>A0A8T2UFP4_CERRI</name>
<evidence type="ECO:0000313" key="9">
    <source>
        <dbReference type="EMBL" id="KAH7432124.1"/>
    </source>
</evidence>
<dbReference type="InterPro" id="IPR001965">
    <property type="entry name" value="Znf_PHD"/>
</dbReference>
<dbReference type="Pfam" id="PF00628">
    <property type="entry name" value="PHD"/>
    <property type="match status" value="1"/>
</dbReference>
<dbReference type="EMBL" id="CM035412">
    <property type="protein sequence ID" value="KAH7432124.1"/>
    <property type="molecule type" value="Genomic_DNA"/>
</dbReference>
<accession>A0A8T2UFP4</accession>
<evidence type="ECO:0000256" key="2">
    <source>
        <dbReference type="ARBA" id="ARBA00022723"/>
    </source>
</evidence>
<dbReference type="GO" id="GO:0008270">
    <property type="term" value="F:zinc ion binding"/>
    <property type="evidence" value="ECO:0007669"/>
    <property type="project" value="UniProtKB-KW"/>
</dbReference>
<evidence type="ECO:0000259" key="7">
    <source>
        <dbReference type="PROSITE" id="PS50016"/>
    </source>
</evidence>
<dbReference type="GO" id="GO:0016747">
    <property type="term" value="F:acyltransferase activity, transferring groups other than amino-acyl groups"/>
    <property type="evidence" value="ECO:0007669"/>
    <property type="project" value="InterPro"/>
</dbReference>
<evidence type="ECO:0000256" key="4">
    <source>
        <dbReference type="ARBA" id="ARBA00022833"/>
    </source>
</evidence>
<keyword evidence="3 6" id="KW-0863">Zinc-finger</keyword>
<protein>
    <submittedName>
        <fullName evidence="9">Uncharacterized protein</fullName>
    </submittedName>
</protein>
<comment type="subcellular location">
    <subcellularLocation>
        <location evidence="1">Nucleus</location>
    </subcellularLocation>
</comment>
<evidence type="ECO:0000259" key="8">
    <source>
        <dbReference type="PROSITE" id="PS51186"/>
    </source>
</evidence>
<dbReference type="GO" id="GO:0005634">
    <property type="term" value="C:nucleus"/>
    <property type="evidence" value="ECO:0007669"/>
    <property type="project" value="UniProtKB-SubCell"/>
</dbReference>
<evidence type="ECO:0000313" key="10">
    <source>
        <dbReference type="Proteomes" id="UP000825935"/>
    </source>
</evidence>
<dbReference type="Pfam" id="PF16135">
    <property type="entry name" value="TDBD"/>
    <property type="match status" value="1"/>
</dbReference>
<dbReference type="PANTHER" id="PTHR46309:SF1">
    <property type="entry name" value="PHD FINGER PROTEIN 12"/>
    <property type="match status" value="1"/>
</dbReference>
<proteinExistence type="predicted"/>
<dbReference type="PROSITE" id="PS50016">
    <property type="entry name" value="ZF_PHD_2"/>
    <property type="match status" value="1"/>
</dbReference>
<dbReference type="Proteomes" id="UP000825935">
    <property type="component" value="Chromosome 7"/>
</dbReference>
<comment type="caution">
    <text evidence="9">The sequence shown here is derived from an EMBL/GenBank/DDBJ whole genome shotgun (WGS) entry which is preliminary data.</text>
</comment>
<keyword evidence="4" id="KW-0862">Zinc</keyword>
<dbReference type="InterPro" id="IPR032308">
    <property type="entry name" value="TDBD"/>
</dbReference>
<dbReference type="OrthoDB" id="429143at2759"/>
<dbReference type="PROSITE" id="PS51186">
    <property type="entry name" value="GNAT"/>
    <property type="match status" value="1"/>
</dbReference>
<evidence type="ECO:0000256" key="1">
    <source>
        <dbReference type="ARBA" id="ARBA00004123"/>
    </source>
</evidence>
<dbReference type="InterPro" id="IPR016181">
    <property type="entry name" value="Acyl_CoA_acyltransferase"/>
</dbReference>
<dbReference type="SUPFAM" id="SSF57903">
    <property type="entry name" value="FYVE/PHD zinc finger"/>
    <property type="match status" value="1"/>
</dbReference>
<sequence>MCCFTRNCAVHPFFSSDKVLHNGSFRTDRSISILFFCPTAVSVRRKSRQDMKFMIQNSAKRSSFGPILSSTMHIKKRCLEIVDGSENSPHKHYARRPLPFRKARQAKKPVHSVLDHSPLYDTRTVGMRHLLAKLIDSGVISENEEVSYLRNKDKSILKQGEITRAGVICKCCKGLFSLSKFEIHAGSGLHRPSANMFLRDGRSLLQCQQANNLSLKNDHINEEKHENVATRTRISSFFIPKTRCIAKLGVAKGNIETLENEPNDLEQLHGYEEDDCCEICGDGGKLMLCDSCPSAFHPSCLNLDSVPDGDWYCSTCRCRKCGLRNEVNKLDTLMISCSQCRTKYHRHCVMDCDLENEMTAPWCCSSTCRNVFHGLQTLVGREILLRSGLRWVLLGSLLKRRVGNQARMNDVERQLTGAYRLLEKCFNPMVDPKSGVDLLSQMIFSRESRFKRLDCRGFYTIVLMKGEQLVSAATVRIHRNLVAEMPLIGTNVRFRNQGMCKALMKALQGLLQKLGVHKLIIPSIQHLVDSWKGSFGFKLIDPDDWLERNSTLNMLPFPGTALLYKSLSQN</sequence>
<evidence type="ECO:0000256" key="3">
    <source>
        <dbReference type="ARBA" id="ARBA00022771"/>
    </source>
</evidence>
<dbReference type="GO" id="GO:0003714">
    <property type="term" value="F:transcription corepressor activity"/>
    <property type="evidence" value="ECO:0007669"/>
    <property type="project" value="InterPro"/>
</dbReference>
<evidence type="ECO:0000256" key="6">
    <source>
        <dbReference type="PROSITE-ProRule" id="PRU00146"/>
    </source>
</evidence>
<feature type="domain" description="PHD-type" evidence="7">
    <location>
        <begin position="274"/>
        <end position="319"/>
    </location>
</feature>
<dbReference type="InterPro" id="IPR019787">
    <property type="entry name" value="Znf_PHD-finger"/>
</dbReference>
<gene>
    <name evidence="9" type="ORF">KP509_07G009400</name>
</gene>
<dbReference type="InterPro" id="IPR011011">
    <property type="entry name" value="Znf_FYVE_PHD"/>
</dbReference>
<keyword evidence="10" id="KW-1185">Reference proteome</keyword>
<reference evidence="9" key="1">
    <citation type="submission" date="2021-08" db="EMBL/GenBank/DDBJ databases">
        <title>WGS assembly of Ceratopteris richardii.</title>
        <authorList>
            <person name="Marchant D.B."/>
            <person name="Chen G."/>
            <person name="Jenkins J."/>
            <person name="Shu S."/>
            <person name="Leebens-Mack J."/>
            <person name="Grimwood J."/>
            <person name="Schmutz J."/>
            <person name="Soltis P."/>
            <person name="Soltis D."/>
            <person name="Chen Z.-H."/>
        </authorList>
    </citation>
    <scope>NUCLEOTIDE SEQUENCE</scope>
    <source>
        <strain evidence="9">Whitten #5841</strain>
        <tissue evidence="9">Leaf</tissue>
    </source>
</reference>
<dbReference type="OMA" id="RAGVICK"/>
<dbReference type="InterPro" id="IPR042163">
    <property type="entry name" value="PHF12"/>
</dbReference>
<dbReference type="GO" id="GO:0006357">
    <property type="term" value="P:regulation of transcription by RNA polymerase II"/>
    <property type="evidence" value="ECO:0007669"/>
    <property type="project" value="TreeGrafter"/>
</dbReference>
<dbReference type="SMART" id="SM00249">
    <property type="entry name" value="PHD"/>
    <property type="match status" value="2"/>
</dbReference>
<organism evidence="9 10">
    <name type="scientific">Ceratopteris richardii</name>
    <name type="common">Triangle waterfern</name>
    <dbReference type="NCBI Taxonomy" id="49495"/>
    <lineage>
        <taxon>Eukaryota</taxon>
        <taxon>Viridiplantae</taxon>
        <taxon>Streptophyta</taxon>
        <taxon>Embryophyta</taxon>
        <taxon>Tracheophyta</taxon>
        <taxon>Polypodiopsida</taxon>
        <taxon>Polypodiidae</taxon>
        <taxon>Polypodiales</taxon>
        <taxon>Pteridineae</taxon>
        <taxon>Pteridaceae</taxon>
        <taxon>Parkerioideae</taxon>
        <taxon>Ceratopteris</taxon>
    </lineage>
</organism>
<keyword evidence="2" id="KW-0479">Metal-binding</keyword>
<dbReference type="InterPro" id="IPR000182">
    <property type="entry name" value="GNAT_dom"/>
</dbReference>
<keyword evidence="5" id="KW-0539">Nucleus</keyword>
<dbReference type="SUPFAM" id="SSF55729">
    <property type="entry name" value="Acyl-CoA N-acyltransferases (Nat)"/>
    <property type="match status" value="1"/>
</dbReference>
<dbReference type="AlphaFoldDB" id="A0A8T2UFP4"/>
<dbReference type="Pfam" id="PF23209">
    <property type="entry name" value="IDM1_C"/>
    <property type="match status" value="1"/>
</dbReference>
<dbReference type="Gene3D" id="3.30.40.10">
    <property type="entry name" value="Zinc/RING finger domain, C3HC4 (zinc finger)"/>
    <property type="match status" value="1"/>
</dbReference>
<evidence type="ECO:0000256" key="5">
    <source>
        <dbReference type="ARBA" id="ARBA00023242"/>
    </source>
</evidence>
<dbReference type="InterPro" id="IPR056511">
    <property type="entry name" value="IDM1_C"/>
</dbReference>